<name>A0A9E7QCA2_9CAUD</name>
<dbReference type="Proteomes" id="UP001059192">
    <property type="component" value="Segment"/>
</dbReference>
<evidence type="ECO:0000313" key="1">
    <source>
        <dbReference type="EMBL" id="UVK59781.1"/>
    </source>
</evidence>
<organism evidence="1 2">
    <name type="scientific">Gordonia phage Aleemily</name>
    <dbReference type="NCBI Taxonomy" id="2965181"/>
    <lineage>
        <taxon>Viruses</taxon>
        <taxon>Duplodnaviria</taxon>
        <taxon>Heunggongvirae</taxon>
        <taxon>Uroviricota</taxon>
        <taxon>Caudoviricetes</taxon>
        <taxon>Kruegerviridae</taxon>
        <taxon>Cafassovirus</taxon>
        <taxon>Cafassovirus aleemily</taxon>
    </lineage>
</organism>
<dbReference type="EMBL" id="ON970578">
    <property type="protein sequence ID" value="UVK59781.1"/>
    <property type="molecule type" value="Genomic_DNA"/>
</dbReference>
<accession>A0A9E7QCA2</accession>
<proteinExistence type="predicted"/>
<reference evidence="1" key="1">
    <citation type="submission" date="2022-07" db="EMBL/GenBank/DDBJ databases">
        <authorList>
            <person name="Basulto B.M."/>
            <person name="Goecke B.E."/>
            <person name="Engstrom E.M."/>
            <person name="Moore Y."/>
            <person name="Pitman H.D."/>
            <person name="Schroeder M.D."/>
            <person name="Simpson G.E."/>
            <person name="Welch N."/>
            <person name="Tibbetts T.J."/>
            <person name="Butela K.A."/>
            <person name="Garlena R.A."/>
            <person name="Russell D.A."/>
            <person name="Jacobs-Sera D."/>
            <person name="Hatfull G.F."/>
        </authorList>
    </citation>
    <scope>NUCLEOTIDE SEQUENCE</scope>
</reference>
<gene>
    <name evidence="1" type="primary">41</name>
    <name evidence="1" type="ORF">SEA_ALEEMILY_41</name>
</gene>
<protein>
    <submittedName>
        <fullName evidence="1">Uncharacterized protein</fullName>
    </submittedName>
</protein>
<keyword evidence="2" id="KW-1185">Reference proteome</keyword>
<sequence>MTDTAPSVAELFGDGPEYPTGVYIRRADGDVVPAEVTYAGYDAERGLECFATVNVRLLPGDVMGWEYLPQRTLIRAEGVEPVWRA</sequence>
<evidence type="ECO:0000313" key="2">
    <source>
        <dbReference type="Proteomes" id="UP001059192"/>
    </source>
</evidence>